<reference evidence="2 3" key="1">
    <citation type="submission" date="2016-10" db="EMBL/GenBank/DDBJ databases">
        <title>Comparative genomics of Bacillus thuringiensis reveals a path to pathogens against multiple invertebrate hosts.</title>
        <authorList>
            <person name="Zheng J."/>
            <person name="Gao Q."/>
            <person name="Liu H."/>
            <person name="Peng D."/>
            <person name="Ruan L."/>
            <person name="Sun M."/>
        </authorList>
    </citation>
    <scope>NUCLEOTIDE SEQUENCE [LARGE SCALE GENOMIC DNA]</scope>
    <source>
        <strain evidence="2">BGSC 4AU1</strain>
    </source>
</reference>
<name>A0A9X6L9H9_BACUH</name>
<dbReference type="Proteomes" id="UP000194816">
    <property type="component" value="Unassembled WGS sequence"/>
</dbReference>
<feature type="region of interest" description="Disordered" evidence="1">
    <location>
        <begin position="63"/>
        <end position="96"/>
    </location>
</feature>
<evidence type="ECO:0000256" key="1">
    <source>
        <dbReference type="SAM" id="MobiDB-lite"/>
    </source>
</evidence>
<organism evidence="2 3">
    <name type="scientific">Bacillus thuringiensis subsp. higo</name>
    <dbReference type="NCBI Taxonomy" id="132266"/>
    <lineage>
        <taxon>Bacteria</taxon>
        <taxon>Bacillati</taxon>
        <taxon>Bacillota</taxon>
        <taxon>Bacilli</taxon>
        <taxon>Bacillales</taxon>
        <taxon>Bacillaceae</taxon>
        <taxon>Bacillus</taxon>
        <taxon>Bacillus cereus group</taxon>
    </lineage>
</organism>
<dbReference type="EMBL" id="MOOK01000232">
    <property type="protein sequence ID" value="OUB39980.1"/>
    <property type="molecule type" value="Genomic_DNA"/>
</dbReference>
<sequence>MDSKTYVQFSLSNRPKNHTYRVDFERFRIYRWDRYFKNESEIIRKELVILRYVKAPNPTLYKNLKSAPSCGQKRKDRRVSSKNGYVVERGQETAYN</sequence>
<protein>
    <submittedName>
        <fullName evidence="2">Uncharacterized protein</fullName>
    </submittedName>
</protein>
<evidence type="ECO:0000313" key="3">
    <source>
        <dbReference type="Proteomes" id="UP000194816"/>
    </source>
</evidence>
<dbReference type="AlphaFoldDB" id="A0A9X6L9H9"/>
<accession>A0A9X6L9H9</accession>
<evidence type="ECO:0000313" key="2">
    <source>
        <dbReference type="EMBL" id="OUB39980.1"/>
    </source>
</evidence>
<comment type="caution">
    <text evidence="2">The sequence shown here is derived from an EMBL/GenBank/DDBJ whole genome shotgun (WGS) entry which is preliminary data.</text>
</comment>
<gene>
    <name evidence="2" type="ORF">BK716_31390</name>
</gene>
<dbReference type="RefSeq" id="WP_088115661.1">
    <property type="nucleotide sequence ID" value="NZ_PGSA01000071.1"/>
</dbReference>
<proteinExistence type="predicted"/>